<dbReference type="InterPro" id="IPR023753">
    <property type="entry name" value="FAD/NAD-binding_dom"/>
</dbReference>
<evidence type="ECO:0000256" key="1">
    <source>
        <dbReference type="ARBA" id="ARBA00001974"/>
    </source>
</evidence>
<feature type="domain" description="FAD/NAD(P)-binding" evidence="6">
    <location>
        <begin position="4"/>
        <end position="284"/>
    </location>
</feature>
<organism evidence="7 8">
    <name type="scientific">Aneurinibacillus aneurinilyticus</name>
    <name type="common">Bacillus aneurinolyticus</name>
    <dbReference type="NCBI Taxonomy" id="1391"/>
    <lineage>
        <taxon>Bacteria</taxon>
        <taxon>Bacillati</taxon>
        <taxon>Bacillota</taxon>
        <taxon>Bacilli</taxon>
        <taxon>Bacillales</taxon>
        <taxon>Paenibacillaceae</taxon>
        <taxon>Aneurinibacillus group</taxon>
        <taxon>Aneurinibacillus</taxon>
    </lineage>
</organism>
<evidence type="ECO:0000256" key="2">
    <source>
        <dbReference type="ARBA" id="ARBA00005272"/>
    </source>
</evidence>
<dbReference type="InterPro" id="IPR051169">
    <property type="entry name" value="NADH-Q_oxidoreductase"/>
</dbReference>
<protein>
    <submittedName>
        <fullName evidence="7">FAD-dependent oxidoreductase</fullName>
    </submittedName>
</protein>
<evidence type="ECO:0000313" key="8">
    <source>
        <dbReference type="Proteomes" id="UP000561326"/>
    </source>
</evidence>
<dbReference type="Proteomes" id="UP000561326">
    <property type="component" value="Unassembled WGS sequence"/>
</dbReference>
<dbReference type="PANTHER" id="PTHR42913">
    <property type="entry name" value="APOPTOSIS-INDUCING FACTOR 1"/>
    <property type="match status" value="1"/>
</dbReference>
<accession>A0A848D3B0</accession>
<dbReference type="SUPFAM" id="SSF51905">
    <property type="entry name" value="FAD/NAD(P)-binding domain"/>
    <property type="match status" value="2"/>
</dbReference>
<dbReference type="RefSeq" id="WP_168976248.1">
    <property type="nucleotide sequence ID" value="NZ_JABAGO010000049.1"/>
</dbReference>
<dbReference type="GO" id="GO:0003955">
    <property type="term" value="F:NAD(P)H dehydrogenase (quinone) activity"/>
    <property type="evidence" value="ECO:0007669"/>
    <property type="project" value="TreeGrafter"/>
</dbReference>
<dbReference type="InterPro" id="IPR036188">
    <property type="entry name" value="FAD/NAD-bd_sf"/>
</dbReference>
<dbReference type="PANTHER" id="PTHR42913:SF3">
    <property type="entry name" value="64 KDA MITOCHONDRIAL NADH DEHYDROGENASE (EUROFUNG)"/>
    <property type="match status" value="1"/>
</dbReference>
<dbReference type="Gene3D" id="3.50.50.100">
    <property type="match status" value="1"/>
</dbReference>
<evidence type="ECO:0000259" key="6">
    <source>
        <dbReference type="Pfam" id="PF07992"/>
    </source>
</evidence>
<evidence type="ECO:0000313" key="7">
    <source>
        <dbReference type="EMBL" id="NMF00593.1"/>
    </source>
</evidence>
<evidence type="ECO:0000256" key="3">
    <source>
        <dbReference type="ARBA" id="ARBA00022630"/>
    </source>
</evidence>
<keyword evidence="4" id="KW-0274">FAD</keyword>
<dbReference type="EMBL" id="JABAGO010000049">
    <property type="protein sequence ID" value="NMF00593.1"/>
    <property type="molecule type" value="Genomic_DNA"/>
</dbReference>
<gene>
    <name evidence="7" type="ORF">HF838_20425</name>
</gene>
<evidence type="ECO:0000256" key="5">
    <source>
        <dbReference type="ARBA" id="ARBA00023002"/>
    </source>
</evidence>
<reference evidence="7 8" key="1">
    <citation type="submission" date="2020-04" db="EMBL/GenBank/DDBJ databases">
        <authorList>
            <person name="Hitch T.C.A."/>
            <person name="Wylensek D."/>
            <person name="Clavel T."/>
        </authorList>
    </citation>
    <scope>NUCLEOTIDE SEQUENCE [LARGE SCALE GENOMIC DNA]</scope>
    <source>
        <strain evidence="7 8">WB01_D5_05</strain>
    </source>
</reference>
<keyword evidence="3" id="KW-0285">Flavoprotein</keyword>
<dbReference type="GO" id="GO:0019646">
    <property type="term" value="P:aerobic electron transport chain"/>
    <property type="evidence" value="ECO:0007669"/>
    <property type="project" value="TreeGrafter"/>
</dbReference>
<dbReference type="Pfam" id="PF07992">
    <property type="entry name" value="Pyr_redox_2"/>
    <property type="match status" value="1"/>
</dbReference>
<comment type="cofactor">
    <cofactor evidence="1">
        <name>FAD</name>
        <dbReference type="ChEBI" id="CHEBI:57692"/>
    </cofactor>
</comment>
<dbReference type="AlphaFoldDB" id="A0A848D3B0"/>
<proteinExistence type="inferred from homology"/>
<dbReference type="PRINTS" id="PR00368">
    <property type="entry name" value="FADPNR"/>
</dbReference>
<sequence>MSKNIVLLGAGYGGISFLNTVLPHIPSDVRILVIDRLRHHTIKPEYYALASGSLNESKVKAAFPIHSQVEYIQDEIKEIQVSFHKVICKEREVPFDQLIVALGCVDNHFNVPWAAEYTESIQSFAKAMKTRKKIDELPSDSHVVIIGGGLSGVEFASDLREQHPELRITLLERSEEVLATLPARIRKYVRQYLDDHIIDVLTNVSVTMVDAQAVYYGLERNTVPYDVCVWTAGIMPNPISNPLLAYSNADRMNRITVKENYELPYYNDIFVVGDCASSEFAPSAQLAHIQGKQLGDYFISVWKGSEYEPEPIKLKGVLGYLGKKTGFGLVGDNVLLGKVPNVIKSGVLWMHKHHMG</sequence>
<keyword evidence="5" id="KW-0560">Oxidoreductase</keyword>
<name>A0A848D3B0_ANEAE</name>
<comment type="similarity">
    <text evidence="2">Belongs to the NADH dehydrogenase family.</text>
</comment>
<comment type="caution">
    <text evidence="7">The sequence shown here is derived from an EMBL/GenBank/DDBJ whole genome shotgun (WGS) entry which is preliminary data.</text>
</comment>
<evidence type="ECO:0000256" key="4">
    <source>
        <dbReference type="ARBA" id="ARBA00022827"/>
    </source>
</evidence>